<reference evidence="1 2" key="1">
    <citation type="journal article" date="2019" name="Nat. Ecol. Evol.">
        <title>Megaphylogeny resolves global patterns of mushroom evolution.</title>
        <authorList>
            <person name="Varga T."/>
            <person name="Krizsan K."/>
            <person name="Foldi C."/>
            <person name="Dima B."/>
            <person name="Sanchez-Garcia M."/>
            <person name="Sanchez-Ramirez S."/>
            <person name="Szollosi G.J."/>
            <person name="Szarkandi J.G."/>
            <person name="Papp V."/>
            <person name="Albert L."/>
            <person name="Andreopoulos W."/>
            <person name="Angelini C."/>
            <person name="Antonin V."/>
            <person name="Barry K.W."/>
            <person name="Bougher N.L."/>
            <person name="Buchanan P."/>
            <person name="Buyck B."/>
            <person name="Bense V."/>
            <person name="Catcheside P."/>
            <person name="Chovatia M."/>
            <person name="Cooper J."/>
            <person name="Damon W."/>
            <person name="Desjardin D."/>
            <person name="Finy P."/>
            <person name="Geml J."/>
            <person name="Haridas S."/>
            <person name="Hughes K."/>
            <person name="Justo A."/>
            <person name="Karasinski D."/>
            <person name="Kautmanova I."/>
            <person name="Kiss B."/>
            <person name="Kocsube S."/>
            <person name="Kotiranta H."/>
            <person name="LaButti K.M."/>
            <person name="Lechner B.E."/>
            <person name="Liimatainen K."/>
            <person name="Lipzen A."/>
            <person name="Lukacs Z."/>
            <person name="Mihaltcheva S."/>
            <person name="Morgado L.N."/>
            <person name="Niskanen T."/>
            <person name="Noordeloos M.E."/>
            <person name="Ohm R.A."/>
            <person name="Ortiz-Santana B."/>
            <person name="Ovrebo C."/>
            <person name="Racz N."/>
            <person name="Riley R."/>
            <person name="Savchenko A."/>
            <person name="Shiryaev A."/>
            <person name="Soop K."/>
            <person name="Spirin V."/>
            <person name="Szebenyi C."/>
            <person name="Tomsovsky M."/>
            <person name="Tulloss R.E."/>
            <person name="Uehling J."/>
            <person name="Grigoriev I.V."/>
            <person name="Vagvolgyi C."/>
            <person name="Papp T."/>
            <person name="Martin F.M."/>
            <person name="Miettinen O."/>
            <person name="Hibbett D.S."/>
            <person name="Nagy L.G."/>
        </authorList>
    </citation>
    <scope>NUCLEOTIDE SEQUENCE [LARGE SCALE GENOMIC DNA]</scope>
    <source>
        <strain evidence="1 2">FP101781</strain>
    </source>
</reference>
<dbReference type="Proteomes" id="UP000298030">
    <property type="component" value="Unassembled WGS sequence"/>
</dbReference>
<comment type="caution">
    <text evidence="1">The sequence shown here is derived from an EMBL/GenBank/DDBJ whole genome shotgun (WGS) entry which is preliminary data.</text>
</comment>
<sequence length="81" mass="8944">MCKSTRVLTSIPRVNALSTTSPPNLTQIPAHRQISLAATRALSPTTDQASHVYGTRIHARGKSLQDTDLYLYVEIMFTCLN</sequence>
<name>A0A4Y7S5N7_COPMI</name>
<keyword evidence="2" id="KW-1185">Reference proteome</keyword>
<evidence type="ECO:0000313" key="2">
    <source>
        <dbReference type="Proteomes" id="UP000298030"/>
    </source>
</evidence>
<proteinExistence type="predicted"/>
<dbReference type="EMBL" id="QPFP01000330">
    <property type="protein sequence ID" value="TEB16413.1"/>
    <property type="molecule type" value="Genomic_DNA"/>
</dbReference>
<evidence type="ECO:0000313" key="1">
    <source>
        <dbReference type="EMBL" id="TEB16413.1"/>
    </source>
</evidence>
<dbReference type="AlphaFoldDB" id="A0A4Y7S5N7"/>
<protein>
    <submittedName>
        <fullName evidence="1">Uncharacterized protein</fullName>
    </submittedName>
</protein>
<accession>A0A4Y7S5N7</accession>
<organism evidence="1 2">
    <name type="scientific">Coprinellus micaceus</name>
    <name type="common">Glistening ink-cap mushroom</name>
    <name type="synonym">Coprinus micaceus</name>
    <dbReference type="NCBI Taxonomy" id="71717"/>
    <lineage>
        <taxon>Eukaryota</taxon>
        <taxon>Fungi</taxon>
        <taxon>Dikarya</taxon>
        <taxon>Basidiomycota</taxon>
        <taxon>Agaricomycotina</taxon>
        <taxon>Agaricomycetes</taxon>
        <taxon>Agaricomycetidae</taxon>
        <taxon>Agaricales</taxon>
        <taxon>Agaricineae</taxon>
        <taxon>Psathyrellaceae</taxon>
        <taxon>Coprinellus</taxon>
    </lineage>
</organism>
<gene>
    <name evidence="1" type="ORF">FA13DRAFT_1747157</name>
</gene>